<dbReference type="GO" id="GO:0003677">
    <property type="term" value="F:DNA binding"/>
    <property type="evidence" value="ECO:0007669"/>
    <property type="project" value="UniProtKB-KW"/>
</dbReference>
<reference evidence="3" key="1">
    <citation type="submission" date="2020-09" db="EMBL/GenBank/DDBJ databases">
        <title>A novel bacterium of genus Paenibacillus, isolated from South China Sea.</title>
        <authorList>
            <person name="Huang H."/>
            <person name="Mo K."/>
            <person name="Hu Y."/>
        </authorList>
    </citation>
    <scope>NUCLEOTIDE SEQUENCE</scope>
    <source>
        <strain evidence="3">IB182493</strain>
    </source>
</reference>
<keyword evidence="1" id="KW-0238">DNA-binding</keyword>
<proteinExistence type="predicted"/>
<dbReference type="SUPFAM" id="SSF47413">
    <property type="entry name" value="lambda repressor-like DNA-binding domains"/>
    <property type="match status" value="1"/>
</dbReference>
<evidence type="ECO:0000313" key="4">
    <source>
        <dbReference type="Proteomes" id="UP000632125"/>
    </source>
</evidence>
<dbReference type="GO" id="GO:0005829">
    <property type="term" value="C:cytosol"/>
    <property type="evidence" value="ECO:0007669"/>
    <property type="project" value="TreeGrafter"/>
</dbReference>
<accession>A0A927H940</accession>
<dbReference type="CDD" id="cd00093">
    <property type="entry name" value="HTH_XRE"/>
    <property type="match status" value="1"/>
</dbReference>
<dbReference type="InterPro" id="IPR014710">
    <property type="entry name" value="RmlC-like_jellyroll"/>
</dbReference>
<dbReference type="PANTHER" id="PTHR46797">
    <property type="entry name" value="HTH-TYPE TRANSCRIPTIONAL REGULATOR"/>
    <property type="match status" value="1"/>
</dbReference>
<dbReference type="RefSeq" id="WP_190867641.1">
    <property type="nucleotide sequence ID" value="NZ_JACXIY010000056.1"/>
</dbReference>
<dbReference type="InterPro" id="IPR011051">
    <property type="entry name" value="RmlC_Cupin_sf"/>
</dbReference>
<dbReference type="EMBL" id="JACXIY010000056">
    <property type="protein sequence ID" value="MBD2872705.1"/>
    <property type="molecule type" value="Genomic_DNA"/>
</dbReference>
<dbReference type="Pfam" id="PF07883">
    <property type="entry name" value="Cupin_2"/>
    <property type="match status" value="1"/>
</dbReference>
<dbReference type="GO" id="GO:0003700">
    <property type="term" value="F:DNA-binding transcription factor activity"/>
    <property type="evidence" value="ECO:0007669"/>
    <property type="project" value="TreeGrafter"/>
</dbReference>
<dbReference type="SMART" id="SM00530">
    <property type="entry name" value="HTH_XRE"/>
    <property type="match status" value="1"/>
</dbReference>
<dbReference type="PROSITE" id="PS50943">
    <property type="entry name" value="HTH_CROC1"/>
    <property type="match status" value="1"/>
</dbReference>
<evidence type="ECO:0000313" key="3">
    <source>
        <dbReference type="EMBL" id="MBD2872705.1"/>
    </source>
</evidence>
<feature type="domain" description="HTH cro/C1-type" evidence="2">
    <location>
        <begin position="7"/>
        <end position="61"/>
    </location>
</feature>
<sequence>MDLGNKIKKLRLEQNRNMTEIAEACGFSKSLLSKIENGKTIPPIATLMKIADALGTKVSILLDDQQVTGTVYTPKETSQSRLVKTDKGYSFHAFAVERGDKLMQPFLFVCRKGEDDKRKVFSHQGEEFIFILEGEMRYKVGNVEYTLRPGDSLYFDSLDKHALFPVTTEVKYLAVFTQSKPEDGPEAE</sequence>
<keyword evidence="4" id="KW-1185">Reference proteome</keyword>
<dbReference type="SUPFAM" id="SSF51182">
    <property type="entry name" value="RmlC-like cupins"/>
    <property type="match status" value="1"/>
</dbReference>
<dbReference type="PANTHER" id="PTHR46797:SF1">
    <property type="entry name" value="METHYLPHOSPHONATE SYNTHASE"/>
    <property type="match status" value="1"/>
</dbReference>
<name>A0A927H940_9BACL</name>
<evidence type="ECO:0000256" key="1">
    <source>
        <dbReference type="ARBA" id="ARBA00023125"/>
    </source>
</evidence>
<gene>
    <name evidence="3" type="ORF">IDH41_29480</name>
</gene>
<organism evidence="3 4">
    <name type="scientific">Paenibacillus arenilitoris</name>
    <dbReference type="NCBI Taxonomy" id="2772299"/>
    <lineage>
        <taxon>Bacteria</taxon>
        <taxon>Bacillati</taxon>
        <taxon>Bacillota</taxon>
        <taxon>Bacilli</taxon>
        <taxon>Bacillales</taxon>
        <taxon>Paenibacillaceae</taxon>
        <taxon>Paenibacillus</taxon>
    </lineage>
</organism>
<dbReference type="InterPro" id="IPR013096">
    <property type="entry name" value="Cupin_2"/>
</dbReference>
<comment type="caution">
    <text evidence="3">The sequence shown here is derived from an EMBL/GenBank/DDBJ whole genome shotgun (WGS) entry which is preliminary data.</text>
</comment>
<dbReference type="InterPro" id="IPR010982">
    <property type="entry name" value="Lambda_DNA-bd_dom_sf"/>
</dbReference>
<dbReference type="Proteomes" id="UP000632125">
    <property type="component" value="Unassembled WGS sequence"/>
</dbReference>
<dbReference type="Pfam" id="PF01381">
    <property type="entry name" value="HTH_3"/>
    <property type="match status" value="1"/>
</dbReference>
<dbReference type="Gene3D" id="1.10.260.40">
    <property type="entry name" value="lambda repressor-like DNA-binding domains"/>
    <property type="match status" value="1"/>
</dbReference>
<dbReference type="CDD" id="cd02209">
    <property type="entry name" value="cupin_XRE_C"/>
    <property type="match status" value="1"/>
</dbReference>
<dbReference type="InterPro" id="IPR050807">
    <property type="entry name" value="TransReg_Diox_bact_type"/>
</dbReference>
<dbReference type="InterPro" id="IPR001387">
    <property type="entry name" value="Cro/C1-type_HTH"/>
</dbReference>
<dbReference type="Gene3D" id="2.60.120.10">
    <property type="entry name" value="Jelly Rolls"/>
    <property type="match status" value="1"/>
</dbReference>
<protein>
    <submittedName>
        <fullName evidence="3">Helix-turn-helix transcriptional regulator</fullName>
    </submittedName>
</protein>
<dbReference type="AlphaFoldDB" id="A0A927H940"/>
<evidence type="ECO:0000259" key="2">
    <source>
        <dbReference type="PROSITE" id="PS50943"/>
    </source>
</evidence>